<reference evidence="2 3" key="1">
    <citation type="submission" date="2016-12" db="EMBL/GenBank/DDBJ databases">
        <authorList>
            <person name="Song W.-J."/>
            <person name="Kurnit D.M."/>
        </authorList>
    </citation>
    <scope>NUCLEOTIDE SEQUENCE [LARGE SCALE GENOMIC DNA]</scope>
    <source>
        <strain evidence="2 3">175</strain>
    </source>
</reference>
<dbReference type="AlphaFoldDB" id="A0A1Y6D5A1"/>
<dbReference type="EMBL" id="FXAM01000004">
    <property type="protein sequence ID" value="SMF97781.1"/>
    <property type="molecule type" value="Genomic_DNA"/>
</dbReference>
<proteinExistence type="predicted"/>
<dbReference type="RefSeq" id="WP_085216799.1">
    <property type="nucleotide sequence ID" value="NZ_FXAM01000004.1"/>
</dbReference>
<feature type="chain" id="PRO_5010987705" evidence="1">
    <location>
        <begin position="23"/>
        <end position="152"/>
    </location>
</feature>
<accession>A0A1Y6D5A1</accession>
<keyword evidence="1" id="KW-0732">Signal</keyword>
<keyword evidence="3" id="KW-1185">Reference proteome</keyword>
<evidence type="ECO:0000313" key="3">
    <source>
        <dbReference type="Proteomes" id="UP000192923"/>
    </source>
</evidence>
<protein>
    <submittedName>
        <fullName evidence="2">Uncharacterized protein</fullName>
    </submittedName>
</protein>
<sequence>MNTLSKAFIAVAAAVLSVGASAGTGYYTHGGGVNVPGGSTSSFGTPVAVLTTTVAPGSYLITARIDGHSYAPNSGASCYFLHNQTQAGTEYYTVDTSSDWSRLSNVSLVALNRFTTEVEAQVSLVCAHGYGFANASIFGGEMTLTPVDAIGP</sequence>
<feature type="signal peptide" evidence="1">
    <location>
        <begin position="1"/>
        <end position="22"/>
    </location>
</feature>
<gene>
    <name evidence="2" type="ORF">SAMN02949497_0043</name>
</gene>
<dbReference type="OrthoDB" id="9944557at2"/>
<evidence type="ECO:0000256" key="1">
    <source>
        <dbReference type="SAM" id="SignalP"/>
    </source>
</evidence>
<name>A0A1Y6D5A1_9GAMM</name>
<evidence type="ECO:0000313" key="2">
    <source>
        <dbReference type="EMBL" id="SMF97781.1"/>
    </source>
</evidence>
<organism evidence="2 3">
    <name type="scientific">Methylomagnum ishizawai</name>
    <dbReference type="NCBI Taxonomy" id="1760988"/>
    <lineage>
        <taxon>Bacteria</taxon>
        <taxon>Pseudomonadati</taxon>
        <taxon>Pseudomonadota</taxon>
        <taxon>Gammaproteobacteria</taxon>
        <taxon>Methylococcales</taxon>
        <taxon>Methylococcaceae</taxon>
        <taxon>Methylomagnum</taxon>
    </lineage>
</organism>
<dbReference type="Proteomes" id="UP000192923">
    <property type="component" value="Unassembled WGS sequence"/>
</dbReference>